<comment type="subcellular location">
    <subcellularLocation>
        <location evidence="4">Cell membrane</location>
        <topology evidence="4">Multi-pass membrane protein</topology>
    </subcellularLocation>
    <subcellularLocation>
        <location evidence="4">Early endosome</location>
    </subcellularLocation>
</comment>
<keyword evidence="4" id="KW-0460">Magnesium</keyword>
<dbReference type="EMBL" id="CM017323">
    <property type="protein sequence ID" value="KAE8021770.1"/>
    <property type="molecule type" value="Genomic_DNA"/>
</dbReference>
<feature type="transmembrane region" description="Helical" evidence="4">
    <location>
        <begin position="346"/>
        <end position="363"/>
    </location>
</feature>
<keyword evidence="4" id="KW-0406">Ion transport</keyword>
<accession>A0A5N6QXU4</accession>
<keyword evidence="2 4" id="KW-1133">Transmembrane helix</keyword>
<keyword evidence="6" id="KW-1185">Reference proteome</keyword>
<proteinExistence type="inferred from homology"/>
<keyword evidence="3 4" id="KW-0472">Membrane</keyword>
<dbReference type="PANTHER" id="PTHR12570">
    <property type="match status" value="1"/>
</dbReference>
<feature type="transmembrane region" description="Helical" evidence="4">
    <location>
        <begin position="301"/>
        <end position="326"/>
    </location>
</feature>
<organism evidence="5 6">
    <name type="scientific">Carpinus fangiana</name>
    <dbReference type="NCBI Taxonomy" id="176857"/>
    <lineage>
        <taxon>Eukaryota</taxon>
        <taxon>Viridiplantae</taxon>
        <taxon>Streptophyta</taxon>
        <taxon>Embryophyta</taxon>
        <taxon>Tracheophyta</taxon>
        <taxon>Spermatophyta</taxon>
        <taxon>Magnoliopsida</taxon>
        <taxon>eudicotyledons</taxon>
        <taxon>Gunneridae</taxon>
        <taxon>Pentapetalae</taxon>
        <taxon>rosids</taxon>
        <taxon>fabids</taxon>
        <taxon>Fagales</taxon>
        <taxon>Betulaceae</taxon>
        <taxon>Carpinus</taxon>
    </lineage>
</organism>
<dbReference type="InterPro" id="IPR008521">
    <property type="entry name" value="Mg_trans_NIPA"/>
</dbReference>
<gene>
    <name evidence="5" type="ORF">FH972_007634</name>
</gene>
<feature type="transmembrane region" description="Helical" evidence="4">
    <location>
        <begin position="233"/>
        <end position="253"/>
    </location>
</feature>
<comment type="subunit">
    <text evidence="4">Homodimer.</text>
</comment>
<evidence type="ECO:0000256" key="4">
    <source>
        <dbReference type="RuleBase" id="RU363078"/>
    </source>
</evidence>
<protein>
    <recommendedName>
        <fullName evidence="4">Probable magnesium transporter</fullName>
    </recommendedName>
</protein>
<dbReference type="OrthoDB" id="165382at2759"/>
<keyword evidence="1 4" id="KW-0812">Transmembrane</keyword>
<dbReference type="Pfam" id="PF05653">
    <property type="entry name" value="Mg_trans_NIPA"/>
    <property type="match status" value="1"/>
</dbReference>
<evidence type="ECO:0000256" key="1">
    <source>
        <dbReference type="ARBA" id="ARBA00022692"/>
    </source>
</evidence>
<evidence type="ECO:0000256" key="3">
    <source>
        <dbReference type="ARBA" id="ARBA00023136"/>
    </source>
</evidence>
<evidence type="ECO:0000313" key="6">
    <source>
        <dbReference type="Proteomes" id="UP000327013"/>
    </source>
</evidence>
<dbReference type="Gene3D" id="3.40.50.300">
    <property type="entry name" value="P-loop containing nucleotide triphosphate hydrolases"/>
    <property type="match status" value="1"/>
</dbReference>
<feature type="transmembrane region" description="Helical" evidence="4">
    <location>
        <begin position="203"/>
        <end position="226"/>
    </location>
</feature>
<comment type="similarity">
    <text evidence="4">Belongs to the NIPA (TC 2.A.7) family.</text>
</comment>
<sequence>MIVMGTWSGKISFGSLVGGNTGGAFFGNFSDAADTIRLVFPVPRSPATTIRTPVQGGVVSDAMEKKVTSKGLGSEYSEETKKTLILREIPEGTVAKLLSDKESLAACDVAVLVHDGSNGETELLVEVASHGEDTGFEVPCLIVTAKEDLDSFPIVTHNFTRLVSCSEHNGFYSWLVGIPVLVHVGIIFFLLGNCLNFISFGYAAQSLLAALGSIQFVSYIAFAYFVLNKMVTVKILVATAFIVLGNIFLVAYGNHQSPGMWLSFETSVSLYFMHTAKIGLEHDMTRRGELMLSVSGQFLGPYWHVLLPFSYAIASVAVGSCSVLFAKPISNLLQLAMYSGYQLHGWFTYSMLLLFLSTAGFWMTRLNEGLSLFDAILIVPMFQIAWTFFCICTGFIYFQEYQLVFSLTIGGLFLPFAVFDVEQEKLLKRSSRQHKEDPKKQDDINSEACADDRVVERIRLENMELRSYMASPYCSYYGTCLSTIALGFYACHSKQFKCGCPCSCSLGFFELILDLQIPFSN</sequence>
<comment type="caution">
    <text evidence="4">Lacks conserved residue(s) required for the propagation of feature annotation.</text>
</comment>
<reference evidence="5 6" key="1">
    <citation type="submission" date="2019-06" db="EMBL/GenBank/DDBJ databases">
        <title>A chromosomal-level reference genome of Carpinus fangiana (Coryloideae, Betulaceae).</title>
        <authorList>
            <person name="Yang X."/>
            <person name="Wang Z."/>
            <person name="Zhang L."/>
            <person name="Hao G."/>
            <person name="Liu J."/>
            <person name="Yang Y."/>
        </authorList>
    </citation>
    <scope>NUCLEOTIDE SEQUENCE [LARGE SCALE GENOMIC DNA]</scope>
    <source>
        <strain evidence="5">Cfa_2016G</strain>
        <tissue evidence="5">Leaf</tissue>
    </source>
</reference>
<evidence type="ECO:0000256" key="2">
    <source>
        <dbReference type="ARBA" id="ARBA00022989"/>
    </source>
</evidence>
<dbReference type="Proteomes" id="UP000327013">
    <property type="component" value="Chromosome 3"/>
</dbReference>
<keyword evidence="4" id="KW-1003">Cell membrane</keyword>
<dbReference type="GO" id="GO:0015095">
    <property type="term" value="F:magnesium ion transmembrane transporter activity"/>
    <property type="evidence" value="ECO:0007669"/>
    <property type="project" value="UniProtKB-UniRule"/>
</dbReference>
<feature type="transmembrane region" description="Helical" evidence="4">
    <location>
        <begin position="403"/>
        <end position="421"/>
    </location>
</feature>
<name>A0A5N6QXU4_9ROSI</name>
<dbReference type="InterPro" id="IPR027417">
    <property type="entry name" value="P-loop_NTPase"/>
</dbReference>
<dbReference type="GO" id="GO:0005769">
    <property type="term" value="C:early endosome"/>
    <property type="evidence" value="ECO:0007669"/>
    <property type="project" value="UniProtKB-SubCell"/>
</dbReference>
<keyword evidence="4" id="KW-0967">Endosome</keyword>
<keyword evidence="4" id="KW-0813">Transport</keyword>
<feature type="transmembrane region" description="Helical" evidence="4">
    <location>
        <begin position="171"/>
        <end position="191"/>
    </location>
</feature>
<dbReference type="PANTHER" id="PTHR12570:SF9">
    <property type="entry name" value="MAGNESIUM TRANSPORTER NIPA8-RELATED"/>
    <property type="match status" value="1"/>
</dbReference>
<dbReference type="AlphaFoldDB" id="A0A5N6QXU4"/>
<dbReference type="GO" id="GO:0005886">
    <property type="term" value="C:plasma membrane"/>
    <property type="evidence" value="ECO:0007669"/>
    <property type="project" value="UniProtKB-SubCell"/>
</dbReference>
<comment type="function">
    <text evidence="4">Acts as a Mg(2+) transporter. Can also transport other divalent cations such as Fe(2+), Sr(2+), Ba(2+), Mn(2+) and Co(2+) but to a much less extent than Mg(2+).</text>
</comment>
<feature type="transmembrane region" description="Helical" evidence="4">
    <location>
        <begin position="375"/>
        <end position="397"/>
    </location>
</feature>
<evidence type="ECO:0000313" key="5">
    <source>
        <dbReference type="EMBL" id="KAE8021770.1"/>
    </source>
</evidence>